<dbReference type="Pfam" id="PF07314">
    <property type="entry name" value="Lit"/>
    <property type="match status" value="1"/>
</dbReference>
<sequence>MKSTVIYLLGFFCLFFFILSVSIAITINFTPLYTFDITYLNIADEIGMTKEVILKNYGVLINYLNFPWITELKMSDFPSSEKGLFHFFEVKKLFLLDYVTLVISGIGSILFLNYLKRKKGMWKLVRFFQWGSIIPPLLIVTLFINFDTLFVLFHKIFFNNDAWLFNPSTDPIILALPEAFFMHSLILAFGVIEFLFIIGYFISKKQWVKYEKKTP</sequence>
<name>A0A1H0ZUM9_9LACT</name>
<feature type="transmembrane region" description="Helical" evidence="1">
    <location>
        <begin position="180"/>
        <end position="203"/>
    </location>
</feature>
<dbReference type="RefSeq" id="WP_089977234.1">
    <property type="nucleotide sequence ID" value="NZ_CP084916.1"/>
</dbReference>
<dbReference type="Proteomes" id="UP000199481">
    <property type="component" value="Unassembled WGS sequence"/>
</dbReference>
<keyword evidence="1" id="KW-0472">Membrane</keyword>
<reference evidence="3" key="1">
    <citation type="submission" date="2016-10" db="EMBL/GenBank/DDBJ databases">
        <authorList>
            <person name="Varghese N."/>
            <person name="Submissions S."/>
        </authorList>
    </citation>
    <scope>NUCLEOTIDE SEQUENCE [LARGE SCALE GENOMIC DNA]</scope>
    <source>
        <strain evidence="3">MPL-11</strain>
    </source>
</reference>
<accession>A0A1H0ZUM9</accession>
<gene>
    <name evidence="2" type="ORF">SAMN04487752_1732</name>
</gene>
<keyword evidence="1" id="KW-0812">Transmembrane</keyword>
<dbReference type="NCBIfam" id="TIGR01906">
    <property type="entry name" value="integ_TIGR01906"/>
    <property type="match status" value="1"/>
</dbReference>
<dbReference type="EMBL" id="FNJW01000008">
    <property type="protein sequence ID" value="SDQ31185.1"/>
    <property type="molecule type" value="Genomic_DNA"/>
</dbReference>
<protein>
    <submittedName>
        <fullName evidence="2">Integral membrane protein TIGR01906</fullName>
    </submittedName>
</protein>
<feature type="transmembrane region" description="Helical" evidence="1">
    <location>
        <begin position="93"/>
        <end position="115"/>
    </location>
</feature>
<evidence type="ECO:0000313" key="3">
    <source>
        <dbReference type="Proteomes" id="UP000199481"/>
    </source>
</evidence>
<dbReference type="AlphaFoldDB" id="A0A1H0ZUM9"/>
<keyword evidence="3" id="KW-1185">Reference proteome</keyword>
<feature type="transmembrane region" description="Helical" evidence="1">
    <location>
        <begin position="127"/>
        <end position="153"/>
    </location>
</feature>
<dbReference type="OrthoDB" id="9813051at2"/>
<organism evidence="2 3">
    <name type="scientific">Carnobacterium viridans</name>
    <dbReference type="NCBI Taxonomy" id="174587"/>
    <lineage>
        <taxon>Bacteria</taxon>
        <taxon>Bacillati</taxon>
        <taxon>Bacillota</taxon>
        <taxon>Bacilli</taxon>
        <taxon>Lactobacillales</taxon>
        <taxon>Carnobacteriaceae</taxon>
        <taxon>Carnobacterium</taxon>
    </lineage>
</organism>
<dbReference type="InterPro" id="IPR010178">
    <property type="entry name" value="Lit"/>
</dbReference>
<proteinExistence type="predicted"/>
<evidence type="ECO:0000256" key="1">
    <source>
        <dbReference type="SAM" id="Phobius"/>
    </source>
</evidence>
<keyword evidence="1" id="KW-1133">Transmembrane helix</keyword>
<evidence type="ECO:0000313" key="2">
    <source>
        <dbReference type="EMBL" id="SDQ31185.1"/>
    </source>
</evidence>